<dbReference type="EMBL" id="JBFAUJ010000008">
    <property type="protein sequence ID" value="MEV8461937.1"/>
    <property type="molecule type" value="Genomic_DNA"/>
</dbReference>
<protein>
    <submittedName>
        <fullName evidence="1">Uncharacterized protein</fullName>
    </submittedName>
</protein>
<comment type="caution">
    <text evidence="1">The sequence shown here is derived from an EMBL/GenBank/DDBJ whole genome shotgun (WGS) entry which is preliminary data.</text>
</comment>
<dbReference type="RefSeq" id="WP_162655619.1">
    <property type="nucleotide sequence ID" value="NZ_JBFAUJ010000008.1"/>
</dbReference>
<keyword evidence="2" id="KW-1185">Reference proteome</keyword>
<name>A0ABV3KRK8_STRGS</name>
<accession>A0ABV3KRK8</accession>
<evidence type="ECO:0000313" key="1">
    <source>
        <dbReference type="EMBL" id="MEV8461937.1"/>
    </source>
</evidence>
<reference evidence="1 2" key="1">
    <citation type="submission" date="2024-06" db="EMBL/GenBank/DDBJ databases">
        <title>The Natural Products Discovery Center: Release of the First 8490 Sequenced Strains for Exploring Actinobacteria Biosynthetic Diversity.</title>
        <authorList>
            <person name="Kalkreuter E."/>
            <person name="Kautsar S.A."/>
            <person name="Yang D."/>
            <person name="Bader C.D."/>
            <person name="Teijaro C.N."/>
            <person name="Fluegel L."/>
            <person name="Davis C.M."/>
            <person name="Simpson J.R."/>
            <person name="Lauterbach L."/>
            <person name="Steele A.D."/>
            <person name="Gui C."/>
            <person name="Meng S."/>
            <person name="Li G."/>
            <person name="Viehrig K."/>
            <person name="Ye F."/>
            <person name="Su P."/>
            <person name="Kiefer A.F."/>
            <person name="Nichols A."/>
            <person name="Cepeda A.J."/>
            <person name="Yan W."/>
            <person name="Fan B."/>
            <person name="Jiang Y."/>
            <person name="Adhikari A."/>
            <person name="Zheng C.-J."/>
            <person name="Schuster L."/>
            <person name="Cowan T.M."/>
            <person name="Smanski M.J."/>
            <person name="Chevrette M.G."/>
            <person name="De Carvalho L.P.S."/>
            <person name="Shen B."/>
        </authorList>
    </citation>
    <scope>NUCLEOTIDE SEQUENCE [LARGE SCALE GENOMIC DNA]</scope>
    <source>
        <strain evidence="1 2">NPDC052360</strain>
    </source>
</reference>
<sequence length="163" mass="17316">MDEDAVADRLISDDGILELASRVILAAQDISVEQKRNALARALAAAIADDSPATLDISGLVAKAIMGLDAPHIRMMAVLEEATPLPDRPDDSIKYGMRLSEIVAKDPGLAYGAYAILRQLIYLGVAEDATNGMTFLDSSRGYALSGLGRKVLETLRDSPDTGT</sequence>
<organism evidence="1 2">
    <name type="scientific">Streptomyces griseosporeus</name>
    <dbReference type="NCBI Taxonomy" id="1910"/>
    <lineage>
        <taxon>Bacteria</taxon>
        <taxon>Bacillati</taxon>
        <taxon>Actinomycetota</taxon>
        <taxon>Actinomycetes</taxon>
        <taxon>Kitasatosporales</taxon>
        <taxon>Streptomycetaceae</taxon>
        <taxon>Streptomyces</taxon>
    </lineage>
</organism>
<proteinExistence type="predicted"/>
<evidence type="ECO:0000313" key="2">
    <source>
        <dbReference type="Proteomes" id="UP001553148"/>
    </source>
</evidence>
<dbReference type="Proteomes" id="UP001553148">
    <property type="component" value="Unassembled WGS sequence"/>
</dbReference>
<gene>
    <name evidence="1" type="ORF">AB0470_20570</name>
</gene>